<keyword evidence="5" id="KW-0378">Hydrolase</keyword>
<accession>A0ABP1PKA7</accession>
<evidence type="ECO:0000256" key="10">
    <source>
        <dbReference type="ARBA" id="ARBA00042520"/>
    </source>
</evidence>
<evidence type="ECO:0000256" key="9">
    <source>
        <dbReference type="ARBA" id="ARBA00040722"/>
    </source>
</evidence>
<reference evidence="13 14" key="1">
    <citation type="submission" date="2024-08" db="EMBL/GenBank/DDBJ databases">
        <authorList>
            <person name="Cucini C."/>
            <person name="Frati F."/>
        </authorList>
    </citation>
    <scope>NUCLEOTIDE SEQUENCE [LARGE SCALE GENOMIC DNA]</scope>
</reference>
<organism evidence="13 14">
    <name type="scientific">Orchesella dallaii</name>
    <dbReference type="NCBI Taxonomy" id="48710"/>
    <lineage>
        <taxon>Eukaryota</taxon>
        <taxon>Metazoa</taxon>
        <taxon>Ecdysozoa</taxon>
        <taxon>Arthropoda</taxon>
        <taxon>Hexapoda</taxon>
        <taxon>Collembola</taxon>
        <taxon>Entomobryomorpha</taxon>
        <taxon>Entomobryoidea</taxon>
        <taxon>Orchesellidae</taxon>
        <taxon>Orchesellinae</taxon>
        <taxon>Orchesella</taxon>
    </lineage>
</organism>
<dbReference type="CDD" id="cd07067">
    <property type="entry name" value="HP_PGM_like"/>
    <property type="match status" value="1"/>
</dbReference>
<evidence type="ECO:0000256" key="8">
    <source>
        <dbReference type="ARBA" id="ARBA00039765"/>
    </source>
</evidence>
<comment type="function">
    <text evidence="6">Displays phosphatase activity for serine/threonine residues, and dephosphorylates and activates Pk92B kinase. Has apparently no phosphoglycerate mutase activity.</text>
</comment>
<dbReference type="Proteomes" id="UP001642540">
    <property type="component" value="Unassembled WGS sequence"/>
</dbReference>
<name>A0ABP1PKA7_9HEXA</name>
<keyword evidence="14" id="KW-1185">Reference proteome</keyword>
<evidence type="ECO:0000256" key="12">
    <source>
        <dbReference type="ARBA" id="ARBA00048336"/>
    </source>
</evidence>
<evidence type="ECO:0000256" key="4">
    <source>
        <dbReference type="ARBA" id="ARBA00022787"/>
    </source>
</evidence>
<dbReference type="InterPro" id="IPR029033">
    <property type="entry name" value="His_PPase_superfam"/>
</dbReference>
<evidence type="ECO:0000256" key="11">
    <source>
        <dbReference type="ARBA" id="ARBA00047761"/>
    </source>
</evidence>
<evidence type="ECO:0000256" key="5">
    <source>
        <dbReference type="ARBA" id="ARBA00022801"/>
    </source>
</evidence>
<sequence>MFRNFRKLSAIGAGVVASLAGTVAVVNAKSNCDESGQKRYNFPEADLPHFKKWNWNWDRLQPGTPGIWTGSNKSDSDCTSESSGKAVPKARRNIILVRHGQYNTDDKDDDQNHTLTALGEEQAAMTGRRLSSMGIKFTSIISSKMIRAIQTASIIVENMKTQDSLCLEINDPLLNEGVPCIPEPPYTRPDLWCPEPRDVLVDGSRIESAFRKYFHRAETSQEKESWEIIVCHGNVIRYFACRALQFPPEGWLRISIDHCSIARFTILPSGEVILRGLGDSGHIPYDKATA</sequence>
<evidence type="ECO:0000256" key="2">
    <source>
        <dbReference type="ARBA" id="ARBA00006717"/>
    </source>
</evidence>
<comment type="catalytic activity">
    <reaction evidence="11">
        <text>O-phospho-L-seryl-[protein] + H2O = L-seryl-[protein] + phosphate</text>
        <dbReference type="Rhea" id="RHEA:20629"/>
        <dbReference type="Rhea" id="RHEA-COMP:9863"/>
        <dbReference type="Rhea" id="RHEA-COMP:11604"/>
        <dbReference type="ChEBI" id="CHEBI:15377"/>
        <dbReference type="ChEBI" id="CHEBI:29999"/>
        <dbReference type="ChEBI" id="CHEBI:43474"/>
        <dbReference type="ChEBI" id="CHEBI:83421"/>
        <dbReference type="EC" id="3.1.3.16"/>
    </reaction>
</comment>
<dbReference type="PANTHER" id="PTHR20935">
    <property type="entry name" value="PHOSPHOGLYCERATE MUTASE-RELATED"/>
    <property type="match status" value="1"/>
</dbReference>
<evidence type="ECO:0000313" key="13">
    <source>
        <dbReference type="EMBL" id="CAL8069852.1"/>
    </source>
</evidence>
<keyword evidence="4" id="KW-1000">Mitochondrion outer membrane</keyword>
<evidence type="ECO:0000313" key="14">
    <source>
        <dbReference type="Proteomes" id="UP001642540"/>
    </source>
</evidence>
<dbReference type="SMART" id="SM00855">
    <property type="entry name" value="PGAM"/>
    <property type="match status" value="1"/>
</dbReference>
<comment type="subcellular location">
    <subcellularLocation>
        <location evidence="1">Mitochondrion outer membrane</location>
    </subcellularLocation>
</comment>
<evidence type="ECO:0000256" key="1">
    <source>
        <dbReference type="ARBA" id="ARBA00004294"/>
    </source>
</evidence>
<protein>
    <recommendedName>
        <fullName evidence="8">Serine/threonine-protein phosphatase PGAM5, mitochondrial</fullName>
        <ecNumber evidence="3">3.1.3.16</ecNumber>
    </recommendedName>
    <alternativeName>
        <fullName evidence="10">Phosphoglycerate mutase family member 5 homolog</fullName>
    </alternativeName>
    <alternativeName>
        <fullName evidence="9">Serine/threonine-protein phosphatase Pgam5, mitochondrial</fullName>
    </alternativeName>
</protein>
<dbReference type="Pfam" id="PF00300">
    <property type="entry name" value="His_Phos_1"/>
    <property type="match status" value="2"/>
</dbReference>
<comment type="caution">
    <text evidence="13">The sequence shown here is derived from an EMBL/GenBank/DDBJ whole genome shotgun (WGS) entry which is preliminary data.</text>
</comment>
<comment type="catalytic activity">
    <reaction evidence="12">
        <text>O-phospho-L-threonyl-[protein] + H2O = L-threonyl-[protein] + phosphate</text>
        <dbReference type="Rhea" id="RHEA:47004"/>
        <dbReference type="Rhea" id="RHEA-COMP:11060"/>
        <dbReference type="Rhea" id="RHEA-COMP:11605"/>
        <dbReference type="ChEBI" id="CHEBI:15377"/>
        <dbReference type="ChEBI" id="CHEBI:30013"/>
        <dbReference type="ChEBI" id="CHEBI:43474"/>
        <dbReference type="ChEBI" id="CHEBI:61977"/>
        <dbReference type="EC" id="3.1.3.16"/>
    </reaction>
</comment>
<comment type="similarity">
    <text evidence="2">Belongs to the phosphoglycerate mutase family. BPG-dependent PGAM subfamily.</text>
</comment>
<dbReference type="SUPFAM" id="SSF53254">
    <property type="entry name" value="Phosphoglycerate mutase-like"/>
    <property type="match status" value="1"/>
</dbReference>
<gene>
    <name evidence="13" type="ORF">ODALV1_LOCUS962</name>
</gene>
<comment type="subunit">
    <text evidence="7">Interacts with Pk92B/ASK1.</text>
</comment>
<evidence type="ECO:0000256" key="3">
    <source>
        <dbReference type="ARBA" id="ARBA00013081"/>
    </source>
</evidence>
<evidence type="ECO:0000256" key="6">
    <source>
        <dbReference type="ARBA" id="ARBA00037234"/>
    </source>
</evidence>
<dbReference type="PANTHER" id="PTHR20935:SF0">
    <property type="entry name" value="SERINE_THREONINE-PROTEIN PHOSPHATASE PGAM5, MITOCHONDRIAL"/>
    <property type="match status" value="1"/>
</dbReference>
<dbReference type="EMBL" id="CAXLJM020000004">
    <property type="protein sequence ID" value="CAL8069852.1"/>
    <property type="molecule type" value="Genomic_DNA"/>
</dbReference>
<keyword evidence="4" id="KW-0472">Membrane</keyword>
<keyword evidence="4" id="KW-0496">Mitochondrion</keyword>
<dbReference type="InterPro" id="IPR013078">
    <property type="entry name" value="His_Pase_superF_clade-1"/>
</dbReference>
<dbReference type="Gene3D" id="3.40.50.1240">
    <property type="entry name" value="Phosphoglycerate mutase-like"/>
    <property type="match status" value="1"/>
</dbReference>
<dbReference type="InterPro" id="IPR051021">
    <property type="entry name" value="Mito_Ser/Thr_phosphatase"/>
</dbReference>
<dbReference type="EC" id="3.1.3.16" evidence="3"/>
<proteinExistence type="inferred from homology"/>
<evidence type="ECO:0000256" key="7">
    <source>
        <dbReference type="ARBA" id="ARBA00038605"/>
    </source>
</evidence>